<sequence>MTDDVVDLVNEHALGGTMNRIRRLTTAVVTAMTVSTAAAGQALASGDTAAGRPVPPDGGTAHSRDDR</sequence>
<protein>
    <submittedName>
        <fullName evidence="2">Uncharacterized protein</fullName>
    </submittedName>
</protein>
<organism evidence="2 3">
    <name type="scientific">Streptomyces humicola</name>
    <dbReference type="NCBI Taxonomy" id="2953240"/>
    <lineage>
        <taxon>Bacteria</taxon>
        <taxon>Bacillati</taxon>
        <taxon>Actinomycetota</taxon>
        <taxon>Actinomycetes</taxon>
        <taxon>Kitasatosporales</taxon>
        <taxon>Streptomycetaceae</taxon>
        <taxon>Streptomyces</taxon>
    </lineage>
</organism>
<keyword evidence="3" id="KW-1185">Reference proteome</keyword>
<proteinExistence type="predicted"/>
<reference evidence="2" key="1">
    <citation type="submission" date="2022-06" db="EMBL/GenBank/DDBJ databases">
        <title>Draft genome sequence of Streptomyces sp. RB6PN25 isolated from peat swamp forest in Thailand.</title>
        <authorList>
            <person name="Duangmal K."/>
            <person name="Klaysubun C."/>
        </authorList>
    </citation>
    <scope>NUCLEOTIDE SEQUENCE</scope>
    <source>
        <strain evidence="2">RB6PN25</strain>
    </source>
</reference>
<dbReference type="Proteomes" id="UP001057702">
    <property type="component" value="Unassembled WGS sequence"/>
</dbReference>
<evidence type="ECO:0000313" key="3">
    <source>
        <dbReference type="Proteomes" id="UP001057702"/>
    </source>
</evidence>
<dbReference type="RefSeq" id="WP_255921279.1">
    <property type="nucleotide sequence ID" value="NZ_JANFNG010000013.1"/>
</dbReference>
<name>A0ABT1PXF1_9ACTN</name>
<accession>A0ABT1PXF1</accession>
<feature type="region of interest" description="Disordered" evidence="1">
    <location>
        <begin position="43"/>
        <end position="67"/>
    </location>
</feature>
<evidence type="ECO:0000313" key="2">
    <source>
        <dbReference type="EMBL" id="MCQ4082365.1"/>
    </source>
</evidence>
<gene>
    <name evidence="2" type="ORF">NGB36_17600</name>
</gene>
<evidence type="ECO:0000256" key="1">
    <source>
        <dbReference type="SAM" id="MobiDB-lite"/>
    </source>
</evidence>
<comment type="caution">
    <text evidence="2">The sequence shown here is derived from an EMBL/GenBank/DDBJ whole genome shotgun (WGS) entry which is preliminary data.</text>
</comment>
<dbReference type="EMBL" id="JANFNG010000013">
    <property type="protein sequence ID" value="MCQ4082365.1"/>
    <property type="molecule type" value="Genomic_DNA"/>
</dbReference>